<reference evidence="13" key="1">
    <citation type="journal article" date="2023" name="IScience">
        <title>Live-bearing cockroach genome reveals convergent evolutionary mechanisms linked to viviparity in insects and beyond.</title>
        <authorList>
            <person name="Fouks B."/>
            <person name="Harrison M.C."/>
            <person name="Mikhailova A.A."/>
            <person name="Marchal E."/>
            <person name="English S."/>
            <person name="Carruthers M."/>
            <person name="Jennings E.C."/>
            <person name="Chiamaka E.L."/>
            <person name="Frigard R.A."/>
            <person name="Pippel M."/>
            <person name="Attardo G.M."/>
            <person name="Benoit J.B."/>
            <person name="Bornberg-Bauer E."/>
            <person name="Tobe S.S."/>
        </authorList>
    </citation>
    <scope>NUCLEOTIDE SEQUENCE</scope>
    <source>
        <strain evidence="13">Stay&amp;Tobe</strain>
    </source>
</reference>
<evidence type="ECO:0000256" key="1">
    <source>
        <dbReference type="ARBA" id="ARBA00004123"/>
    </source>
</evidence>
<keyword evidence="8" id="KW-0238">DNA-binding</keyword>
<reference evidence="13" key="2">
    <citation type="submission" date="2023-05" db="EMBL/GenBank/DDBJ databases">
        <authorList>
            <person name="Fouks B."/>
        </authorList>
    </citation>
    <scope>NUCLEOTIDE SEQUENCE</scope>
    <source>
        <strain evidence="13">Stay&amp;Tobe</strain>
        <tissue evidence="13">Testes</tissue>
    </source>
</reference>
<keyword evidence="5 11" id="KW-0863">Zinc-finger</keyword>
<comment type="similarity">
    <text evidence="2">Belongs to the krueppel C2H2-type zinc-finger protein family.</text>
</comment>
<proteinExistence type="inferred from homology"/>
<dbReference type="Pfam" id="PF13912">
    <property type="entry name" value="zf-C2H2_6"/>
    <property type="match status" value="1"/>
</dbReference>
<evidence type="ECO:0000313" key="13">
    <source>
        <dbReference type="EMBL" id="KAJ9580962.1"/>
    </source>
</evidence>
<comment type="subcellular location">
    <subcellularLocation>
        <location evidence="1">Nucleus</location>
    </subcellularLocation>
</comment>
<dbReference type="GO" id="GO:0008270">
    <property type="term" value="F:zinc ion binding"/>
    <property type="evidence" value="ECO:0007669"/>
    <property type="project" value="UniProtKB-KW"/>
</dbReference>
<evidence type="ECO:0000256" key="2">
    <source>
        <dbReference type="ARBA" id="ARBA00006991"/>
    </source>
</evidence>
<evidence type="ECO:0000256" key="11">
    <source>
        <dbReference type="PROSITE-ProRule" id="PRU00042"/>
    </source>
</evidence>
<feature type="non-terminal residue" evidence="13">
    <location>
        <position position="124"/>
    </location>
</feature>
<feature type="domain" description="C2H2-type" evidence="12">
    <location>
        <begin position="44"/>
        <end position="71"/>
    </location>
</feature>
<evidence type="ECO:0000256" key="10">
    <source>
        <dbReference type="ARBA" id="ARBA00023242"/>
    </source>
</evidence>
<comment type="caution">
    <text evidence="13">The sequence shown here is derived from an EMBL/GenBank/DDBJ whole genome shotgun (WGS) entry which is preliminary data.</text>
</comment>
<name>A0AAD8E8V8_DIPPU</name>
<keyword evidence="6" id="KW-0862">Zinc</keyword>
<keyword evidence="7" id="KW-0805">Transcription regulation</keyword>
<dbReference type="PANTHER" id="PTHR24394:SF29">
    <property type="entry name" value="MYONEURIN"/>
    <property type="match status" value="1"/>
</dbReference>
<sequence length="124" mass="14412">MKESLKAHYKLHPGEKPFECNQCDETFSRYVSLKKHLKTHLEKYICDICGQQFCSQSSLIDHLIIHSGEKAFSCEICGKKLSHKKSLNFHFSLILTRNHIRVKTDSQGQAQVKIEKYAIRKHLP</sequence>
<dbReference type="Gene3D" id="3.30.160.60">
    <property type="entry name" value="Classic Zinc Finger"/>
    <property type="match status" value="3"/>
</dbReference>
<dbReference type="PROSITE" id="PS00028">
    <property type="entry name" value="ZINC_FINGER_C2H2_1"/>
    <property type="match status" value="2"/>
</dbReference>
<keyword evidence="10" id="KW-0539">Nucleus</keyword>
<accession>A0AAD8E8V8</accession>
<evidence type="ECO:0000256" key="8">
    <source>
        <dbReference type="ARBA" id="ARBA00023125"/>
    </source>
</evidence>
<dbReference type="InterPro" id="IPR036236">
    <property type="entry name" value="Znf_C2H2_sf"/>
</dbReference>
<evidence type="ECO:0000313" key="14">
    <source>
        <dbReference type="Proteomes" id="UP001233999"/>
    </source>
</evidence>
<dbReference type="PANTHER" id="PTHR24394">
    <property type="entry name" value="ZINC FINGER PROTEIN"/>
    <property type="match status" value="1"/>
</dbReference>
<feature type="domain" description="C2H2-type" evidence="12">
    <location>
        <begin position="18"/>
        <end position="45"/>
    </location>
</feature>
<dbReference type="SUPFAM" id="SSF57667">
    <property type="entry name" value="beta-beta-alpha zinc fingers"/>
    <property type="match status" value="2"/>
</dbReference>
<dbReference type="InterPro" id="IPR013087">
    <property type="entry name" value="Znf_C2H2_type"/>
</dbReference>
<dbReference type="PROSITE" id="PS50157">
    <property type="entry name" value="ZINC_FINGER_C2H2_2"/>
    <property type="match status" value="3"/>
</dbReference>
<protein>
    <recommendedName>
        <fullName evidence="12">C2H2-type domain-containing protein</fullName>
    </recommendedName>
</protein>
<evidence type="ECO:0000256" key="9">
    <source>
        <dbReference type="ARBA" id="ARBA00023163"/>
    </source>
</evidence>
<dbReference type="GO" id="GO:0000981">
    <property type="term" value="F:DNA-binding transcription factor activity, RNA polymerase II-specific"/>
    <property type="evidence" value="ECO:0007669"/>
    <property type="project" value="TreeGrafter"/>
</dbReference>
<dbReference type="Proteomes" id="UP001233999">
    <property type="component" value="Unassembled WGS sequence"/>
</dbReference>
<evidence type="ECO:0000256" key="4">
    <source>
        <dbReference type="ARBA" id="ARBA00022737"/>
    </source>
</evidence>
<evidence type="ECO:0000256" key="5">
    <source>
        <dbReference type="ARBA" id="ARBA00022771"/>
    </source>
</evidence>
<dbReference type="GO" id="GO:0005634">
    <property type="term" value="C:nucleus"/>
    <property type="evidence" value="ECO:0007669"/>
    <property type="project" value="UniProtKB-SubCell"/>
</dbReference>
<gene>
    <name evidence="13" type="ORF">L9F63_023860</name>
</gene>
<dbReference type="Pfam" id="PF00096">
    <property type="entry name" value="zf-C2H2"/>
    <property type="match status" value="1"/>
</dbReference>
<evidence type="ECO:0000259" key="12">
    <source>
        <dbReference type="PROSITE" id="PS50157"/>
    </source>
</evidence>
<dbReference type="GO" id="GO:0003677">
    <property type="term" value="F:DNA binding"/>
    <property type="evidence" value="ECO:0007669"/>
    <property type="project" value="UniProtKB-KW"/>
</dbReference>
<dbReference type="EMBL" id="JASPKZ010008077">
    <property type="protein sequence ID" value="KAJ9580962.1"/>
    <property type="molecule type" value="Genomic_DNA"/>
</dbReference>
<feature type="domain" description="C2H2-type" evidence="12">
    <location>
        <begin position="72"/>
        <end position="104"/>
    </location>
</feature>
<dbReference type="AlphaFoldDB" id="A0AAD8E8V8"/>
<keyword evidence="4" id="KW-0677">Repeat</keyword>
<evidence type="ECO:0000256" key="3">
    <source>
        <dbReference type="ARBA" id="ARBA00022723"/>
    </source>
</evidence>
<keyword evidence="3" id="KW-0479">Metal-binding</keyword>
<dbReference type="SMART" id="SM00355">
    <property type="entry name" value="ZnF_C2H2"/>
    <property type="match status" value="3"/>
</dbReference>
<dbReference type="FunFam" id="3.30.160.60:FF:001156">
    <property type="entry name" value="Zinc finger protein 407"/>
    <property type="match status" value="1"/>
</dbReference>
<keyword evidence="14" id="KW-1185">Reference proteome</keyword>
<evidence type="ECO:0000256" key="7">
    <source>
        <dbReference type="ARBA" id="ARBA00023015"/>
    </source>
</evidence>
<evidence type="ECO:0000256" key="6">
    <source>
        <dbReference type="ARBA" id="ARBA00022833"/>
    </source>
</evidence>
<organism evidence="13 14">
    <name type="scientific">Diploptera punctata</name>
    <name type="common">Pacific beetle cockroach</name>
    <dbReference type="NCBI Taxonomy" id="6984"/>
    <lineage>
        <taxon>Eukaryota</taxon>
        <taxon>Metazoa</taxon>
        <taxon>Ecdysozoa</taxon>
        <taxon>Arthropoda</taxon>
        <taxon>Hexapoda</taxon>
        <taxon>Insecta</taxon>
        <taxon>Pterygota</taxon>
        <taxon>Neoptera</taxon>
        <taxon>Polyneoptera</taxon>
        <taxon>Dictyoptera</taxon>
        <taxon>Blattodea</taxon>
        <taxon>Blaberoidea</taxon>
        <taxon>Blaberidae</taxon>
        <taxon>Diplopterinae</taxon>
        <taxon>Diploptera</taxon>
    </lineage>
</organism>
<keyword evidence="9" id="KW-0804">Transcription</keyword>